<keyword evidence="2" id="KW-0812">Transmembrane</keyword>
<protein>
    <submittedName>
        <fullName evidence="3">Uncharacterized protein</fullName>
    </submittedName>
</protein>
<evidence type="ECO:0000313" key="4">
    <source>
        <dbReference type="Proteomes" id="UP001529275"/>
    </source>
</evidence>
<dbReference type="RefSeq" id="WP_129737908.1">
    <property type="nucleotide sequence ID" value="NZ_JAUDCK010000018.1"/>
</dbReference>
<reference evidence="3 4" key="2">
    <citation type="submission" date="2023-06" db="EMBL/GenBank/DDBJ databases">
        <authorList>
            <person name="Zeman M."/>
            <person name="Kubasova T."/>
            <person name="Jahodarova E."/>
            <person name="Nykrynova M."/>
            <person name="Rychlik I."/>
        </authorList>
    </citation>
    <scope>NUCLEOTIDE SEQUENCE [LARGE SCALE GENOMIC DNA]</scope>
    <source>
        <strain evidence="3 4">ET341</strain>
    </source>
</reference>
<feature type="region of interest" description="Disordered" evidence="1">
    <location>
        <begin position="94"/>
        <end position="118"/>
    </location>
</feature>
<accession>A0ABT7UKB0</accession>
<name>A0ABT7UKB0_9FIRM</name>
<comment type="caution">
    <text evidence="3">The sequence shown here is derived from an EMBL/GenBank/DDBJ whole genome shotgun (WGS) entry which is preliminary data.</text>
</comment>
<keyword evidence="2" id="KW-0472">Membrane</keyword>
<sequence length="233" mass="27619">MEKQTRINKYKELRDEMKEEVAIDRQMTYEQDDEEDDFLAFLPQNQKKDIQDTLMEPLSYETLKPDNEEIKSALNEAKVNVGKEQYNTRLDILNKIKQSEEHQPQHAQTSQTQEIKAEPQKKMSLLEKLAAMSPEEDAEELKKYEEGLTVADFMKEDKKKTKREKVEKTKPEKVEKTKHKEEVKVKKQREQIVEEDTEEEKDSKLVTILNYVIIVFIVIFIVLAFFIAKQLFF</sequence>
<gene>
    <name evidence="3" type="ORF">QUV98_06425</name>
</gene>
<keyword evidence="4" id="KW-1185">Reference proteome</keyword>
<feature type="compositionally biased region" description="Polar residues" evidence="1">
    <location>
        <begin position="105"/>
        <end position="114"/>
    </location>
</feature>
<feature type="transmembrane region" description="Helical" evidence="2">
    <location>
        <begin position="208"/>
        <end position="228"/>
    </location>
</feature>
<evidence type="ECO:0000313" key="3">
    <source>
        <dbReference type="EMBL" id="MDM8195945.1"/>
    </source>
</evidence>
<keyword evidence="2" id="KW-1133">Transmembrane helix</keyword>
<proteinExistence type="predicted"/>
<evidence type="ECO:0000256" key="1">
    <source>
        <dbReference type="SAM" id="MobiDB-lite"/>
    </source>
</evidence>
<dbReference type="Proteomes" id="UP001529275">
    <property type="component" value="Unassembled WGS sequence"/>
</dbReference>
<reference evidence="4" key="1">
    <citation type="submission" date="2023-06" db="EMBL/GenBank/DDBJ databases">
        <title>Identification and characterization of horizontal gene transfer across gut microbiota members of farm animals based on homology search.</title>
        <authorList>
            <person name="Zeman M."/>
            <person name="Kubasova T."/>
            <person name="Jahodarova E."/>
            <person name="Nykrynova M."/>
            <person name="Rychlik I."/>
        </authorList>
    </citation>
    <scope>NUCLEOTIDE SEQUENCE [LARGE SCALE GENOMIC DNA]</scope>
    <source>
        <strain evidence="4">ET341</strain>
    </source>
</reference>
<feature type="region of interest" description="Disordered" evidence="1">
    <location>
        <begin position="157"/>
        <end position="181"/>
    </location>
</feature>
<evidence type="ECO:0000256" key="2">
    <source>
        <dbReference type="SAM" id="Phobius"/>
    </source>
</evidence>
<organism evidence="3 4">
    <name type="scientific">Massilimicrobiota timonensis</name>
    <dbReference type="NCBI Taxonomy" id="1776392"/>
    <lineage>
        <taxon>Bacteria</taxon>
        <taxon>Bacillati</taxon>
        <taxon>Bacillota</taxon>
        <taxon>Erysipelotrichia</taxon>
        <taxon>Erysipelotrichales</taxon>
        <taxon>Erysipelotrichaceae</taxon>
        <taxon>Massilimicrobiota</taxon>
    </lineage>
</organism>
<feature type="compositionally biased region" description="Basic and acidic residues" evidence="1">
    <location>
        <begin position="94"/>
        <end position="104"/>
    </location>
</feature>
<dbReference type="EMBL" id="JAUDCK010000018">
    <property type="protein sequence ID" value="MDM8195945.1"/>
    <property type="molecule type" value="Genomic_DNA"/>
</dbReference>